<dbReference type="SUPFAM" id="SSF81383">
    <property type="entry name" value="F-box domain"/>
    <property type="match status" value="1"/>
</dbReference>
<sequence>MLRKPPREDGEADQLLKTKKWDSWFFVSERGFHHSTSLGCPHLLERRRKHIPEEILFEILVRLPVKSLLRFRCVCKSWNTLISSPDFRNAHLEKNIMRDSYDYVLIRTANYRFSLSRFSICIHHSSRH</sequence>
<name>A0A498JA54_MALDO</name>
<evidence type="ECO:0000256" key="1">
    <source>
        <dbReference type="ARBA" id="ARBA00022441"/>
    </source>
</evidence>
<dbReference type="Proteomes" id="UP000290289">
    <property type="component" value="Chromosome 9"/>
</dbReference>
<protein>
    <recommendedName>
        <fullName evidence="3">F-box domain-containing protein</fullName>
    </recommendedName>
</protein>
<dbReference type="PANTHER" id="PTHR31672:SF13">
    <property type="entry name" value="F-BOX PROTEIN CPR30-LIKE"/>
    <property type="match status" value="1"/>
</dbReference>
<keyword evidence="2" id="KW-0677">Repeat</keyword>
<dbReference type="FunFam" id="1.20.1280.50:FF:000008">
    <property type="entry name" value="F-box only protein 6"/>
    <property type="match status" value="1"/>
</dbReference>
<keyword evidence="1" id="KW-0880">Kelch repeat</keyword>
<dbReference type="EMBL" id="RDQH01000335">
    <property type="protein sequence ID" value="RXH90692.1"/>
    <property type="molecule type" value="Genomic_DNA"/>
</dbReference>
<dbReference type="SMART" id="SM00256">
    <property type="entry name" value="FBOX"/>
    <property type="match status" value="1"/>
</dbReference>
<dbReference type="Gene3D" id="1.20.1280.50">
    <property type="match status" value="1"/>
</dbReference>
<dbReference type="InterPro" id="IPR050796">
    <property type="entry name" value="SCF_F-box_component"/>
</dbReference>
<dbReference type="AlphaFoldDB" id="A0A498JA54"/>
<dbReference type="InterPro" id="IPR036047">
    <property type="entry name" value="F-box-like_dom_sf"/>
</dbReference>
<dbReference type="PROSITE" id="PS50181">
    <property type="entry name" value="FBOX"/>
    <property type="match status" value="1"/>
</dbReference>
<gene>
    <name evidence="4" type="ORF">DVH24_035456</name>
</gene>
<feature type="domain" description="F-box" evidence="3">
    <location>
        <begin position="45"/>
        <end position="95"/>
    </location>
</feature>
<proteinExistence type="predicted"/>
<organism evidence="4 5">
    <name type="scientific">Malus domestica</name>
    <name type="common">Apple</name>
    <name type="synonym">Pyrus malus</name>
    <dbReference type="NCBI Taxonomy" id="3750"/>
    <lineage>
        <taxon>Eukaryota</taxon>
        <taxon>Viridiplantae</taxon>
        <taxon>Streptophyta</taxon>
        <taxon>Embryophyta</taxon>
        <taxon>Tracheophyta</taxon>
        <taxon>Spermatophyta</taxon>
        <taxon>Magnoliopsida</taxon>
        <taxon>eudicotyledons</taxon>
        <taxon>Gunneridae</taxon>
        <taxon>Pentapetalae</taxon>
        <taxon>rosids</taxon>
        <taxon>fabids</taxon>
        <taxon>Rosales</taxon>
        <taxon>Rosaceae</taxon>
        <taxon>Amygdaloideae</taxon>
        <taxon>Maleae</taxon>
        <taxon>Malus</taxon>
    </lineage>
</organism>
<dbReference type="CDD" id="cd22157">
    <property type="entry name" value="F-box_AtFBW1-like"/>
    <property type="match status" value="1"/>
</dbReference>
<evidence type="ECO:0000256" key="2">
    <source>
        <dbReference type="ARBA" id="ARBA00022737"/>
    </source>
</evidence>
<dbReference type="Pfam" id="PF00646">
    <property type="entry name" value="F-box"/>
    <property type="match status" value="1"/>
</dbReference>
<comment type="caution">
    <text evidence="4">The sequence shown here is derived from an EMBL/GenBank/DDBJ whole genome shotgun (WGS) entry which is preliminary data.</text>
</comment>
<reference evidence="4 5" key="1">
    <citation type="submission" date="2018-10" db="EMBL/GenBank/DDBJ databases">
        <title>A high-quality apple genome assembly.</title>
        <authorList>
            <person name="Hu J."/>
        </authorList>
    </citation>
    <scope>NUCLEOTIDE SEQUENCE [LARGE SCALE GENOMIC DNA]</scope>
    <source>
        <strain evidence="5">cv. HFTH1</strain>
        <tissue evidence="4">Young leaf</tissue>
    </source>
</reference>
<keyword evidence="5" id="KW-1185">Reference proteome</keyword>
<evidence type="ECO:0000313" key="5">
    <source>
        <dbReference type="Proteomes" id="UP000290289"/>
    </source>
</evidence>
<evidence type="ECO:0000313" key="4">
    <source>
        <dbReference type="EMBL" id="RXH90692.1"/>
    </source>
</evidence>
<evidence type="ECO:0000259" key="3">
    <source>
        <dbReference type="PROSITE" id="PS50181"/>
    </source>
</evidence>
<dbReference type="PANTHER" id="PTHR31672">
    <property type="entry name" value="BNACNNG10540D PROTEIN"/>
    <property type="match status" value="1"/>
</dbReference>
<dbReference type="InterPro" id="IPR001810">
    <property type="entry name" value="F-box_dom"/>
</dbReference>
<accession>A0A498JA54</accession>